<keyword evidence="5" id="KW-1185">Reference proteome</keyword>
<proteinExistence type="predicted"/>
<evidence type="ECO:0000313" key="5">
    <source>
        <dbReference type="Proteomes" id="UP001595645"/>
    </source>
</evidence>
<feature type="domain" description="LysM" evidence="3">
    <location>
        <begin position="108"/>
        <end position="154"/>
    </location>
</feature>
<gene>
    <name evidence="4" type="ORF">ACFOSH_19755</name>
</gene>
<sequence>MSILADRGLARPSSPGSVPAGLTRPVRVVRGRRAEPLRPPTRARVVAGRRPGVATSSPACPAPRRLPLRWPSLVGMALLVAGFVTGLGLILAGVPGAAVPRQTTTVSVSTGETLADLAARFAPGSDTGAVVDKIKELNSLEGATLVPGLPLTVPIAAGVAEGGR</sequence>
<name>A0ABV7NXV9_9PSEU</name>
<dbReference type="Proteomes" id="UP001595645">
    <property type="component" value="Unassembled WGS sequence"/>
</dbReference>
<dbReference type="RefSeq" id="WP_378240451.1">
    <property type="nucleotide sequence ID" value="NZ_JBHRWK010000026.1"/>
</dbReference>
<dbReference type="Gene3D" id="3.10.350.10">
    <property type="entry name" value="LysM domain"/>
    <property type="match status" value="1"/>
</dbReference>
<reference evidence="5" key="1">
    <citation type="journal article" date="2019" name="Int. J. Syst. Evol. Microbiol.">
        <title>The Global Catalogue of Microorganisms (GCM) 10K type strain sequencing project: providing services to taxonomists for standard genome sequencing and annotation.</title>
        <authorList>
            <consortium name="The Broad Institute Genomics Platform"/>
            <consortium name="The Broad Institute Genome Sequencing Center for Infectious Disease"/>
            <person name="Wu L."/>
            <person name="Ma J."/>
        </authorList>
    </citation>
    <scope>NUCLEOTIDE SEQUENCE [LARGE SCALE GENOMIC DNA]</scope>
    <source>
        <strain evidence="5">CGMCC 4.7676</strain>
    </source>
</reference>
<organism evidence="4 5">
    <name type="scientific">Amycolatopsis speibonae</name>
    <dbReference type="NCBI Taxonomy" id="1450224"/>
    <lineage>
        <taxon>Bacteria</taxon>
        <taxon>Bacillati</taxon>
        <taxon>Actinomycetota</taxon>
        <taxon>Actinomycetes</taxon>
        <taxon>Pseudonocardiales</taxon>
        <taxon>Pseudonocardiaceae</taxon>
        <taxon>Amycolatopsis</taxon>
    </lineage>
</organism>
<protein>
    <submittedName>
        <fullName evidence="4">LysM peptidoglycan-binding domain-containing protein</fullName>
    </submittedName>
</protein>
<evidence type="ECO:0000256" key="1">
    <source>
        <dbReference type="SAM" id="MobiDB-lite"/>
    </source>
</evidence>
<keyword evidence="2" id="KW-0812">Transmembrane</keyword>
<evidence type="ECO:0000259" key="3">
    <source>
        <dbReference type="Pfam" id="PF01476"/>
    </source>
</evidence>
<dbReference type="Pfam" id="PF01476">
    <property type="entry name" value="LysM"/>
    <property type="match status" value="1"/>
</dbReference>
<feature type="transmembrane region" description="Helical" evidence="2">
    <location>
        <begin position="73"/>
        <end position="94"/>
    </location>
</feature>
<dbReference type="InterPro" id="IPR036779">
    <property type="entry name" value="LysM_dom_sf"/>
</dbReference>
<accession>A0ABV7NXV9</accession>
<evidence type="ECO:0000313" key="4">
    <source>
        <dbReference type="EMBL" id="MFC3451673.1"/>
    </source>
</evidence>
<keyword evidence="2" id="KW-1133">Transmembrane helix</keyword>
<dbReference type="EMBL" id="JBHRWK010000026">
    <property type="protein sequence ID" value="MFC3451673.1"/>
    <property type="molecule type" value="Genomic_DNA"/>
</dbReference>
<feature type="region of interest" description="Disordered" evidence="1">
    <location>
        <begin position="1"/>
        <end position="25"/>
    </location>
</feature>
<evidence type="ECO:0000256" key="2">
    <source>
        <dbReference type="SAM" id="Phobius"/>
    </source>
</evidence>
<comment type="caution">
    <text evidence="4">The sequence shown here is derived from an EMBL/GenBank/DDBJ whole genome shotgun (WGS) entry which is preliminary data.</text>
</comment>
<dbReference type="InterPro" id="IPR018392">
    <property type="entry name" value="LysM"/>
</dbReference>
<keyword evidence="2" id="KW-0472">Membrane</keyword>